<dbReference type="CDD" id="cd22534">
    <property type="entry name" value="KH-II_Era"/>
    <property type="match status" value="1"/>
</dbReference>
<dbReference type="InterPro" id="IPR005662">
    <property type="entry name" value="GTPase_Era-like"/>
</dbReference>
<dbReference type="InterPro" id="IPR027417">
    <property type="entry name" value="P-loop_NTPase"/>
</dbReference>
<dbReference type="EMBL" id="DRMS01000184">
    <property type="protein sequence ID" value="HFC92099.1"/>
    <property type="molecule type" value="Genomic_DNA"/>
</dbReference>
<dbReference type="InterPro" id="IPR009019">
    <property type="entry name" value="KH_sf_prok-type"/>
</dbReference>
<gene>
    <name evidence="4" type="primary">era</name>
    <name evidence="4" type="ORF">ENJ51_04730</name>
</gene>
<evidence type="ECO:0000256" key="2">
    <source>
        <dbReference type="PROSITE-ProRule" id="PRU00118"/>
    </source>
</evidence>
<dbReference type="PANTHER" id="PTHR42698">
    <property type="entry name" value="GTPASE ERA"/>
    <property type="match status" value="1"/>
</dbReference>
<dbReference type="Gene3D" id="3.30.300.20">
    <property type="match status" value="1"/>
</dbReference>
<dbReference type="GO" id="GO:0043024">
    <property type="term" value="F:ribosomal small subunit binding"/>
    <property type="evidence" value="ECO:0007669"/>
    <property type="project" value="TreeGrafter"/>
</dbReference>
<dbReference type="NCBIfam" id="TIGR00436">
    <property type="entry name" value="era"/>
    <property type="match status" value="1"/>
</dbReference>
<dbReference type="PANTHER" id="PTHR42698:SF1">
    <property type="entry name" value="GTPASE ERA, MITOCHONDRIAL"/>
    <property type="match status" value="1"/>
</dbReference>
<dbReference type="GO" id="GO:0019843">
    <property type="term" value="F:rRNA binding"/>
    <property type="evidence" value="ECO:0007669"/>
    <property type="project" value="TreeGrafter"/>
</dbReference>
<dbReference type="GO" id="GO:0005525">
    <property type="term" value="F:GTP binding"/>
    <property type="evidence" value="ECO:0007669"/>
    <property type="project" value="InterPro"/>
</dbReference>
<protein>
    <submittedName>
        <fullName evidence="4">GTPase Era</fullName>
    </submittedName>
</protein>
<accession>A0A7V2SZ46</accession>
<keyword evidence="1 2" id="KW-0694">RNA-binding</keyword>
<dbReference type="GO" id="GO:0005829">
    <property type="term" value="C:cytosol"/>
    <property type="evidence" value="ECO:0007669"/>
    <property type="project" value="TreeGrafter"/>
</dbReference>
<dbReference type="Pfam" id="PF07650">
    <property type="entry name" value="KH_2"/>
    <property type="match status" value="1"/>
</dbReference>
<dbReference type="InterPro" id="IPR015946">
    <property type="entry name" value="KH_dom-like_a/b"/>
</dbReference>
<dbReference type="SUPFAM" id="SSF54814">
    <property type="entry name" value="Prokaryotic type KH domain (KH-domain type II)"/>
    <property type="match status" value="1"/>
</dbReference>
<dbReference type="AlphaFoldDB" id="A0A7V2SZ46"/>
<dbReference type="Proteomes" id="UP000885750">
    <property type="component" value="Unassembled WGS sequence"/>
</dbReference>
<name>A0A7V2SZ46_LEUMU</name>
<sequence>LQHMACPIFLLINKVDRIVEKERLFSYIEAVKEKGEFTEIIPISATKGINTKELLEKLQLILPLSEYAYDEDSITDQTMRSICSEVVREQLMDQLHQELPYSIAVHIEKFEELPHRVNIDATIWVGKVRQKGMVIGKKGQTLKRVGTKARLIMEELLENKVVLKTFVKVEENWQNNPKHLGDLGIITR</sequence>
<comment type="caution">
    <text evidence="4">The sequence shown here is derived from an EMBL/GenBank/DDBJ whole genome shotgun (WGS) entry which is preliminary data.</text>
</comment>
<evidence type="ECO:0000256" key="1">
    <source>
        <dbReference type="ARBA" id="ARBA00022884"/>
    </source>
</evidence>
<dbReference type="InterPro" id="IPR004044">
    <property type="entry name" value="KH_dom_type_2"/>
</dbReference>
<organism evidence="4">
    <name type="scientific">Leucothrix mucor</name>
    <dbReference type="NCBI Taxonomy" id="45248"/>
    <lineage>
        <taxon>Bacteria</taxon>
        <taxon>Pseudomonadati</taxon>
        <taxon>Pseudomonadota</taxon>
        <taxon>Gammaproteobacteria</taxon>
        <taxon>Thiotrichales</taxon>
        <taxon>Thiotrichaceae</taxon>
        <taxon>Leucothrix</taxon>
    </lineage>
</organism>
<reference evidence="4" key="1">
    <citation type="journal article" date="2020" name="mSystems">
        <title>Genome- and Community-Level Interaction Insights into Carbon Utilization and Element Cycling Functions of Hydrothermarchaeota in Hydrothermal Sediment.</title>
        <authorList>
            <person name="Zhou Z."/>
            <person name="Liu Y."/>
            <person name="Xu W."/>
            <person name="Pan J."/>
            <person name="Luo Z.H."/>
            <person name="Li M."/>
        </authorList>
    </citation>
    <scope>NUCLEOTIDE SEQUENCE [LARGE SCALE GENOMIC DNA]</scope>
    <source>
        <strain evidence="4">HyVt-493</strain>
    </source>
</reference>
<evidence type="ECO:0000259" key="3">
    <source>
        <dbReference type="PROSITE" id="PS50823"/>
    </source>
</evidence>
<evidence type="ECO:0000313" key="4">
    <source>
        <dbReference type="EMBL" id="HFC92099.1"/>
    </source>
</evidence>
<dbReference type="Gene3D" id="3.40.50.300">
    <property type="entry name" value="P-loop containing nucleotide triphosphate hydrolases"/>
    <property type="match status" value="1"/>
</dbReference>
<proteinExistence type="predicted"/>
<dbReference type="SUPFAM" id="SSF52540">
    <property type="entry name" value="P-loop containing nucleoside triphosphate hydrolases"/>
    <property type="match status" value="1"/>
</dbReference>
<feature type="non-terminal residue" evidence="4">
    <location>
        <position position="1"/>
    </location>
</feature>
<feature type="domain" description="KH type-2" evidence="3">
    <location>
        <begin position="87"/>
        <end position="171"/>
    </location>
</feature>
<dbReference type="GO" id="GO:0000028">
    <property type="term" value="P:ribosomal small subunit assembly"/>
    <property type="evidence" value="ECO:0007669"/>
    <property type="project" value="TreeGrafter"/>
</dbReference>
<dbReference type="PROSITE" id="PS50823">
    <property type="entry name" value="KH_TYPE_2"/>
    <property type="match status" value="1"/>
</dbReference>